<reference evidence="3" key="1">
    <citation type="submission" date="2023-07" db="EMBL/GenBank/DDBJ databases">
        <authorList>
            <person name="Haufschild T."/>
            <person name="Kallscheuer N."/>
            <person name="Hammer J."/>
            <person name="Kohn T."/>
            <person name="Kabuu M."/>
            <person name="Jogler M."/>
            <person name="Wohfarth N."/>
            <person name="Heuer A."/>
            <person name="Rohde M."/>
            <person name="van Teeseling M.C.F."/>
            <person name="Jogler C."/>
        </authorList>
    </citation>
    <scope>NUCLEOTIDE SEQUENCE</scope>
    <source>
        <strain evidence="2">Strain 138</strain>
        <strain evidence="3">Strain 318</strain>
    </source>
</reference>
<dbReference type="InterPro" id="IPR033904">
    <property type="entry name" value="Trans_IPPS_HH"/>
</dbReference>
<dbReference type="CDD" id="cd00683">
    <property type="entry name" value="Trans_IPPS_HH"/>
    <property type="match status" value="1"/>
</dbReference>
<gene>
    <name evidence="2" type="ORF">Strain138_000238</name>
    <name evidence="3" type="ORF">Strain318_000238</name>
</gene>
<evidence type="ECO:0000313" key="4">
    <source>
        <dbReference type="Proteomes" id="UP001229955"/>
    </source>
</evidence>
<dbReference type="AlphaFoldDB" id="A0AA49JXK1"/>
<accession>A0AA49JXK1</accession>
<organism evidence="3 4">
    <name type="scientific">Pseudogemmatithrix spongiicola</name>
    <dbReference type="NCBI Taxonomy" id="3062599"/>
    <lineage>
        <taxon>Bacteria</taxon>
        <taxon>Pseudomonadati</taxon>
        <taxon>Gemmatimonadota</taxon>
        <taxon>Gemmatimonadia</taxon>
        <taxon>Gemmatimonadales</taxon>
        <taxon>Gemmatimonadaceae</taxon>
        <taxon>Pseudogemmatithrix</taxon>
    </lineage>
</organism>
<evidence type="ECO:0000256" key="1">
    <source>
        <dbReference type="ARBA" id="ARBA00022679"/>
    </source>
</evidence>
<proteinExistence type="predicted"/>
<accession>A0AA49JS63</accession>
<sequence>MSSGPRAYIPTADPLGRIREAEAFGKRILPEVSRTFAISIRFLPGDLGKAVLTAYLLCRIADTIEDDNTTLPERRAELLELFLATLFDREQAEAFPALAAGLQGDAAHLELVRHTDLVLVNFRSLPPRTQERVAHWVREMGVGMAKFVRNYPRGIRIQTVAEYKEYCYYVAGTVGCMLTELWHLHAPAVGKREFDKLWVKCQAFGEALQTVNILKDIAHDAQHENSIYIPAQDLQAAGSSHETLLSPQHLEHNHAAVQRFIELARHDLDDALEYILLIPRRAFAIRAFCVLPLLFAYATLRDLSGSRAMLTPGGNVKISRREVKALMIVGVLSLVSNGALRRLVRRVKSKPFTLAPAGA</sequence>
<dbReference type="GO" id="GO:0016117">
    <property type="term" value="P:carotenoid biosynthetic process"/>
    <property type="evidence" value="ECO:0007669"/>
    <property type="project" value="UniProtKB-ARBA"/>
</dbReference>
<dbReference type="SFLD" id="SFLDG01018">
    <property type="entry name" value="Squalene/Phytoene_Synthase_Lik"/>
    <property type="match status" value="1"/>
</dbReference>
<keyword evidence="1" id="KW-0808">Transferase</keyword>
<dbReference type="RefSeq" id="WP_367886709.1">
    <property type="nucleotide sequence ID" value="NZ_CP130612.1"/>
</dbReference>
<dbReference type="InterPro" id="IPR044844">
    <property type="entry name" value="Trans_IPPS_euk-type"/>
</dbReference>
<dbReference type="PROSITE" id="PS01044">
    <property type="entry name" value="SQUALEN_PHYTOEN_SYN_1"/>
    <property type="match status" value="1"/>
</dbReference>
<keyword evidence="4" id="KW-1185">Reference proteome</keyword>
<dbReference type="KEGG" id="pspc:Strain318_000238"/>
<dbReference type="InterPro" id="IPR008949">
    <property type="entry name" value="Isoprenoid_synthase_dom_sf"/>
</dbReference>
<protein>
    <submittedName>
        <fullName evidence="3">Phytoene/squalene synthase family protein</fullName>
    </submittedName>
</protein>
<evidence type="ECO:0000313" key="3">
    <source>
        <dbReference type="EMBL" id="WKW13914.1"/>
    </source>
</evidence>
<dbReference type="Pfam" id="PF00494">
    <property type="entry name" value="SQS_PSY"/>
    <property type="match status" value="1"/>
</dbReference>
<dbReference type="Proteomes" id="UP001229955">
    <property type="component" value="Chromosome"/>
</dbReference>
<dbReference type="EMBL" id="CP130613">
    <property type="protein sequence ID" value="WKW13914.1"/>
    <property type="molecule type" value="Genomic_DNA"/>
</dbReference>
<dbReference type="GO" id="GO:0051996">
    <property type="term" value="F:squalene synthase [NAD(P)H] activity"/>
    <property type="evidence" value="ECO:0007669"/>
    <property type="project" value="InterPro"/>
</dbReference>
<dbReference type="Gene3D" id="1.10.600.10">
    <property type="entry name" value="Farnesyl Diphosphate Synthase"/>
    <property type="match status" value="1"/>
</dbReference>
<dbReference type="PANTHER" id="PTHR11626:SF2">
    <property type="entry name" value="SQUALENE SYNTHASE"/>
    <property type="match status" value="1"/>
</dbReference>
<dbReference type="InterPro" id="IPR019845">
    <property type="entry name" value="Squalene/phytoene_synthase_CS"/>
</dbReference>
<dbReference type="EMBL" id="CP130612">
    <property type="protein sequence ID" value="WKW11004.1"/>
    <property type="molecule type" value="Genomic_DNA"/>
</dbReference>
<name>A0AA49JXK1_9BACT</name>
<dbReference type="PANTHER" id="PTHR11626">
    <property type="entry name" value="FARNESYL-DIPHOSPHATE FARNESYLTRANSFERASE"/>
    <property type="match status" value="1"/>
</dbReference>
<evidence type="ECO:0000313" key="2">
    <source>
        <dbReference type="EMBL" id="WKW11004.1"/>
    </source>
</evidence>
<dbReference type="SFLD" id="SFLDS00005">
    <property type="entry name" value="Isoprenoid_Synthase_Type_I"/>
    <property type="match status" value="1"/>
</dbReference>
<dbReference type="InterPro" id="IPR002060">
    <property type="entry name" value="Squ/phyt_synthse"/>
</dbReference>
<dbReference type="GO" id="GO:0045338">
    <property type="term" value="P:farnesyl diphosphate metabolic process"/>
    <property type="evidence" value="ECO:0007669"/>
    <property type="project" value="InterPro"/>
</dbReference>
<dbReference type="SUPFAM" id="SSF48576">
    <property type="entry name" value="Terpenoid synthases"/>
    <property type="match status" value="1"/>
</dbReference>